<evidence type="ECO:0000313" key="2">
    <source>
        <dbReference type="EMBL" id="AXJ02376.1"/>
    </source>
</evidence>
<evidence type="ECO:0000256" key="1">
    <source>
        <dbReference type="SAM" id="MobiDB-lite"/>
    </source>
</evidence>
<feature type="compositionally biased region" description="Basic and acidic residues" evidence="1">
    <location>
        <begin position="34"/>
        <end position="47"/>
    </location>
</feature>
<sequence length="58" mass="6487">MYASAARRAVTPGEARNSEDPRKFATTSQTRNYQKRETGNPKPRYPERSNFQAGAPDG</sequence>
<protein>
    <submittedName>
        <fullName evidence="2">Uncharacterized protein</fullName>
    </submittedName>
</protein>
<evidence type="ECO:0000313" key="3">
    <source>
        <dbReference type="Proteomes" id="UP000254808"/>
    </source>
</evidence>
<organism evidence="2 3">
    <name type="scientific">Cyclonatronum proteinivorum</name>
    <dbReference type="NCBI Taxonomy" id="1457365"/>
    <lineage>
        <taxon>Bacteria</taxon>
        <taxon>Pseudomonadati</taxon>
        <taxon>Balneolota</taxon>
        <taxon>Balneolia</taxon>
        <taxon>Balneolales</taxon>
        <taxon>Cyclonatronaceae</taxon>
        <taxon>Cyclonatronum</taxon>
    </lineage>
</organism>
<accession>A0A345UPH4</accession>
<dbReference type="Proteomes" id="UP000254808">
    <property type="component" value="Chromosome"/>
</dbReference>
<dbReference type="KEGG" id="cprv:CYPRO_3142"/>
<gene>
    <name evidence="2" type="ORF">CYPRO_3142</name>
</gene>
<dbReference type="AlphaFoldDB" id="A0A345UPH4"/>
<reference evidence="2 3" key="1">
    <citation type="submission" date="2018-03" db="EMBL/GenBank/DDBJ databases">
        <title>Phenotypic and genomic properties of Cyclonatronum proteinivorum gen. nov., sp. nov., a haloalkaliphilic bacteroidete from soda lakes possessing Na+-translocating rhodopsin.</title>
        <authorList>
            <person name="Toshchakov S.V."/>
            <person name="Korzhenkov A."/>
            <person name="Samarov N.I."/>
            <person name="Kublanov I.V."/>
            <person name="Muntyan M.S."/>
            <person name="Sorokin D.Y."/>
        </authorList>
    </citation>
    <scope>NUCLEOTIDE SEQUENCE [LARGE SCALE GENOMIC DNA]</scope>
    <source>
        <strain evidence="2 3">Omega</strain>
    </source>
</reference>
<keyword evidence="3" id="KW-1185">Reference proteome</keyword>
<feature type="region of interest" description="Disordered" evidence="1">
    <location>
        <begin position="1"/>
        <end position="58"/>
    </location>
</feature>
<dbReference type="EMBL" id="CP027806">
    <property type="protein sequence ID" value="AXJ02376.1"/>
    <property type="molecule type" value="Genomic_DNA"/>
</dbReference>
<proteinExistence type="predicted"/>
<name>A0A345UPH4_9BACT</name>
<dbReference type="RefSeq" id="WP_164682858.1">
    <property type="nucleotide sequence ID" value="NZ_CP027806.1"/>
</dbReference>